<reference evidence="9 10" key="1">
    <citation type="submission" date="2019-02" db="EMBL/GenBank/DDBJ databases">
        <title>Prokaryotic population dynamics and viral predation in marine succession experiment using metagenomics: the confinement effect.</title>
        <authorList>
            <person name="Haro-Moreno J.M."/>
            <person name="Rodriguez-Valera F."/>
            <person name="Lopez-Perez M."/>
        </authorList>
    </citation>
    <scope>NUCLEOTIDE SEQUENCE [LARGE SCALE GENOMIC DNA]</scope>
    <source>
        <strain evidence="9">MED-G158</strain>
    </source>
</reference>
<evidence type="ECO:0000256" key="4">
    <source>
        <dbReference type="ARBA" id="ARBA00022801"/>
    </source>
</evidence>
<dbReference type="NCBIfam" id="TIGR02821">
    <property type="entry name" value="fghA_ester_D"/>
    <property type="match status" value="1"/>
</dbReference>
<organism evidence="9 10">
    <name type="scientific">OM182 bacterium</name>
    <dbReference type="NCBI Taxonomy" id="2510334"/>
    <lineage>
        <taxon>Bacteria</taxon>
        <taxon>Pseudomonadati</taxon>
        <taxon>Pseudomonadota</taxon>
        <taxon>Gammaproteobacteria</taxon>
        <taxon>OMG group</taxon>
        <taxon>OM182 clade</taxon>
    </lineage>
</organism>
<evidence type="ECO:0000256" key="8">
    <source>
        <dbReference type="RuleBase" id="RU363068"/>
    </source>
</evidence>
<evidence type="ECO:0000256" key="1">
    <source>
        <dbReference type="ARBA" id="ARBA00005622"/>
    </source>
</evidence>
<dbReference type="Gene3D" id="3.40.50.1820">
    <property type="entry name" value="alpha/beta hydrolase"/>
    <property type="match status" value="1"/>
</dbReference>
<dbReference type="AlphaFoldDB" id="A0A520S628"/>
<dbReference type="EMBL" id="SHAH01000009">
    <property type="protein sequence ID" value="RZO77933.1"/>
    <property type="molecule type" value="Genomic_DNA"/>
</dbReference>
<dbReference type="InterPro" id="IPR000801">
    <property type="entry name" value="Esterase-like"/>
</dbReference>
<gene>
    <name evidence="9" type="primary">fghA</name>
    <name evidence="9" type="ORF">EVA69_01270</name>
</gene>
<feature type="active site" description="Charge relay system" evidence="7">
    <location>
        <position position="153"/>
    </location>
</feature>
<comment type="caution">
    <text evidence="9">The sequence shown here is derived from an EMBL/GenBank/DDBJ whole genome shotgun (WGS) entry which is preliminary data.</text>
</comment>
<evidence type="ECO:0000256" key="3">
    <source>
        <dbReference type="ARBA" id="ARBA00022487"/>
    </source>
</evidence>
<dbReference type="PANTHER" id="PTHR10061">
    <property type="entry name" value="S-FORMYLGLUTATHIONE HYDROLASE"/>
    <property type="match status" value="1"/>
</dbReference>
<evidence type="ECO:0000313" key="10">
    <source>
        <dbReference type="Proteomes" id="UP000320404"/>
    </source>
</evidence>
<evidence type="ECO:0000256" key="5">
    <source>
        <dbReference type="ARBA" id="ARBA00047590"/>
    </source>
</evidence>
<comment type="function">
    <text evidence="8">Serine hydrolase involved in the detoxification of formaldehyde.</text>
</comment>
<comment type="similarity">
    <text evidence="1 8">Belongs to the esterase D family.</text>
</comment>
<evidence type="ECO:0000256" key="7">
    <source>
        <dbReference type="PIRSR" id="PIRSR614186-1"/>
    </source>
</evidence>
<keyword evidence="4 8" id="KW-0378">Hydrolase</keyword>
<protein>
    <recommendedName>
        <fullName evidence="2 6">S-formylglutathione hydrolase</fullName>
        <ecNumber evidence="2 6">3.1.2.12</ecNumber>
    </recommendedName>
</protein>
<dbReference type="GO" id="GO:0005829">
    <property type="term" value="C:cytosol"/>
    <property type="evidence" value="ECO:0007669"/>
    <property type="project" value="TreeGrafter"/>
</dbReference>
<dbReference type="GO" id="GO:0018738">
    <property type="term" value="F:S-formylglutathione hydrolase activity"/>
    <property type="evidence" value="ECO:0007669"/>
    <property type="project" value="UniProtKB-UniRule"/>
</dbReference>
<feature type="active site" description="Charge relay system" evidence="7">
    <location>
        <position position="229"/>
    </location>
</feature>
<keyword evidence="3 8" id="KW-0719">Serine esterase</keyword>
<dbReference type="EC" id="3.1.2.12" evidence="2 6"/>
<evidence type="ECO:0000256" key="6">
    <source>
        <dbReference type="NCBIfam" id="TIGR02821"/>
    </source>
</evidence>
<dbReference type="SUPFAM" id="SSF53474">
    <property type="entry name" value="alpha/beta-Hydrolases"/>
    <property type="match status" value="1"/>
</dbReference>
<dbReference type="GO" id="GO:0052689">
    <property type="term" value="F:carboxylic ester hydrolase activity"/>
    <property type="evidence" value="ECO:0007669"/>
    <property type="project" value="UniProtKB-KW"/>
</dbReference>
<dbReference type="Proteomes" id="UP000320404">
    <property type="component" value="Unassembled WGS sequence"/>
</dbReference>
<comment type="catalytic activity">
    <reaction evidence="5 8">
        <text>S-formylglutathione + H2O = formate + glutathione + H(+)</text>
        <dbReference type="Rhea" id="RHEA:14961"/>
        <dbReference type="ChEBI" id="CHEBI:15377"/>
        <dbReference type="ChEBI" id="CHEBI:15378"/>
        <dbReference type="ChEBI" id="CHEBI:15740"/>
        <dbReference type="ChEBI" id="CHEBI:57688"/>
        <dbReference type="ChEBI" id="CHEBI:57925"/>
        <dbReference type="EC" id="3.1.2.12"/>
    </reaction>
</comment>
<evidence type="ECO:0000256" key="2">
    <source>
        <dbReference type="ARBA" id="ARBA00012479"/>
    </source>
</evidence>
<dbReference type="InterPro" id="IPR014186">
    <property type="entry name" value="S-formylglutathione_hydrol"/>
</dbReference>
<dbReference type="PANTHER" id="PTHR10061:SF0">
    <property type="entry name" value="S-FORMYLGLUTATHIONE HYDROLASE"/>
    <property type="match status" value="1"/>
</dbReference>
<accession>A0A520S628</accession>
<dbReference type="GO" id="GO:0046294">
    <property type="term" value="P:formaldehyde catabolic process"/>
    <property type="evidence" value="ECO:0007669"/>
    <property type="project" value="InterPro"/>
</dbReference>
<dbReference type="FunFam" id="3.40.50.1820:FF:000002">
    <property type="entry name" value="S-formylglutathione hydrolase"/>
    <property type="match status" value="1"/>
</dbReference>
<sequence>MAFEQISSIKCFGGTQSRYKHFSTTCICEMTFSVFLPEQLAMGADLQLPVLYWLSGLTCTDENFVQKAGFQRLASELGLIVVAPDTSPRGEAVPDDPEGAYDIGLGAGFYVDATEEPWNKHYNMYSYVVEELPELLQRHFPVDLNKQSIFGHSMGGHGALTIALKNPDKYHSVSAFAPICSPVNCAWGTKALKNYLGEDQDAWQHYDAVKLVKNATRPIPMLVDQGSADDFLKDQLKPELLVEACSAAGMLLGFNQRDGYDHSYFFISSFIENHLRFHHGILSMIV</sequence>
<dbReference type="Pfam" id="PF00756">
    <property type="entry name" value="Esterase"/>
    <property type="match status" value="1"/>
</dbReference>
<feature type="active site" description="Charge relay system" evidence="7">
    <location>
        <position position="262"/>
    </location>
</feature>
<proteinExistence type="inferred from homology"/>
<evidence type="ECO:0000313" key="9">
    <source>
        <dbReference type="EMBL" id="RZO77933.1"/>
    </source>
</evidence>
<dbReference type="InterPro" id="IPR029058">
    <property type="entry name" value="AB_hydrolase_fold"/>
</dbReference>
<name>A0A520S628_9GAMM</name>